<dbReference type="AlphaFoldDB" id="A0A0B7BN51"/>
<evidence type="ECO:0000313" key="2">
    <source>
        <dbReference type="EMBL" id="CEK94334.1"/>
    </source>
</evidence>
<gene>
    <name evidence="3" type="primary">ORF200291</name>
    <name evidence="2" type="synonym">ORF200276</name>
</gene>
<evidence type="ECO:0000313" key="3">
    <source>
        <dbReference type="EMBL" id="CEK94337.1"/>
    </source>
</evidence>
<proteinExistence type="predicted"/>
<keyword evidence="1" id="KW-0812">Transmembrane</keyword>
<dbReference type="EMBL" id="HACG01047469">
    <property type="protein sequence ID" value="CEK94334.1"/>
    <property type="molecule type" value="Transcribed_RNA"/>
</dbReference>
<accession>A0A0B7BN51</accession>
<name>A0A0B7BN51_9EUPU</name>
<evidence type="ECO:0000256" key="1">
    <source>
        <dbReference type="SAM" id="Phobius"/>
    </source>
</evidence>
<keyword evidence="1" id="KW-0472">Membrane</keyword>
<reference evidence="3" key="1">
    <citation type="submission" date="2014-12" db="EMBL/GenBank/DDBJ databases">
        <title>Insight into the proteome of Arion vulgaris.</title>
        <authorList>
            <person name="Aradska J."/>
            <person name="Bulat T."/>
            <person name="Smidak R."/>
            <person name="Sarate P."/>
            <person name="Gangsoo J."/>
            <person name="Sialana F."/>
            <person name="Bilban M."/>
            <person name="Lubec G."/>
        </authorList>
    </citation>
    <scope>NUCLEOTIDE SEQUENCE</scope>
    <source>
        <tissue evidence="3">Skin</tissue>
    </source>
</reference>
<sequence length="81" mass="9217">MLQPTYPAAINCNKVLENLYMHKYSEVLLTQFSSKVTRLTWYSACSLFVALYLFLIGTHRSPQSSQEQHSLAVFTVTTAVQ</sequence>
<dbReference type="EMBL" id="HACG01047472">
    <property type="protein sequence ID" value="CEK94337.1"/>
    <property type="molecule type" value="Transcribed_RNA"/>
</dbReference>
<protein>
    <submittedName>
        <fullName evidence="3">Uncharacterized protein</fullName>
    </submittedName>
</protein>
<feature type="transmembrane region" description="Helical" evidence="1">
    <location>
        <begin position="39"/>
        <end position="56"/>
    </location>
</feature>
<keyword evidence="1" id="KW-1133">Transmembrane helix</keyword>
<organism evidence="3">
    <name type="scientific">Arion vulgaris</name>
    <dbReference type="NCBI Taxonomy" id="1028688"/>
    <lineage>
        <taxon>Eukaryota</taxon>
        <taxon>Metazoa</taxon>
        <taxon>Spiralia</taxon>
        <taxon>Lophotrochozoa</taxon>
        <taxon>Mollusca</taxon>
        <taxon>Gastropoda</taxon>
        <taxon>Heterobranchia</taxon>
        <taxon>Euthyneura</taxon>
        <taxon>Panpulmonata</taxon>
        <taxon>Eupulmonata</taxon>
        <taxon>Stylommatophora</taxon>
        <taxon>Helicina</taxon>
        <taxon>Arionoidea</taxon>
        <taxon>Arionidae</taxon>
        <taxon>Arion</taxon>
    </lineage>
</organism>